<evidence type="ECO:0000256" key="1">
    <source>
        <dbReference type="SAM" id="MobiDB-lite"/>
    </source>
</evidence>
<evidence type="ECO:0000313" key="3">
    <source>
        <dbReference type="Proteomes" id="UP001595840"/>
    </source>
</evidence>
<protein>
    <recommendedName>
        <fullName evidence="4">Endonuclease/exonuclease/phosphatase domain-containing protein</fullName>
    </recommendedName>
</protein>
<keyword evidence="3" id="KW-1185">Reference proteome</keyword>
<dbReference type="Proteomes" id="UP001595840">
    <property type="component" value="Unassembled WGS sequence"/>
</dbReference>
<sequence length="315" mass="33452">MPIFFYQSLNSNSSNQHGISASKAQRFTRDTHDAQAATSQAWKLSMPTAPGATPETPVHGPAQLVKSAAQGYMGKGQHSDHQFLAMVEGKARDTHQHLVRQFGRSCDLLVYGELDGNNAEWSSMQSHAGNLVVASSTGKACNSFSVHASNTSSHEFLGSGMGWIAIKSGNVNAVFVHVPNAIAKSEDAAVSFYQTINRELVAKGKGAIDIVMGDTNQASPEFTPRVLSRALGAVCRNATNPTDLTPMDSHNRSFKGTNSNATKMYDVAVYNSASVSIGKEAYLSQSTAVSSNEKNLAAAVTDHMGIAIEVTKTAS</sequence>
<organism evidence="2 3">
    <name type="scientific">Simiduia curdlanivorans</name>
    <dbReference type="NCBI Taxonomy" id="1492769"/>
    <lineage>
        <taxon>Bacteria</taxon>
        <taxon>Pseudomonadati</taxon>
        <taxon>Pseudomonadota</taxon>
        <taxon>Gammaproteobacteria</taxon>
        <taxon>Cellvibrionales</taxon>
        <taxon>Cellvibrionaceae</taxon>
        <taxon>Simiduia</taxon>
    </lineage>
</organism>
<dbReference type="EMBL" id="JBHSCX010000001">
    <property type="protein sequence ID" value="MFC4360709.1"/>
    <property type="molecule type" value="Genomic_DNA"/>
</dbReference>
<proteinExistence type="predicted"/>
<accession>A0ABV8UYE8</accession>
<dbReference type="RefSeq" id="WP_290264465.1">
    <property type="nucleotide sequence ID" value="NZ_JAUFQG010000006.1"/>
</dbReference>
<comment type="caution">
    <text evidence="2">The sequence shown here is derived from an EMBL/GenBank/DDBJ whole genome shotgun (WGS) entry which is preliminary data.</text>
</comment>
<name>A0ABV8UYE8_9GAMM</name>
<gene>
    <name evidence="2" type="ORF">ACFOX3_00275</name>
</gene>
<evidence type="ECO:0008006" key="4">
    <source>
        <dbReference type="Google" id="ProtNLM"/>
    </source>
</evidence>
<reference evidence="3" key="1">
    <citation type="journal article" date="2019" name="Int. J. Syst. Evol. Microbiol.">
        <title>The Global Catalogue of Microorganisms (GCM) 10K type strain sequencing project: providing services to taxonomists for standard genome sequencing and annotation.</title>
        <authorList>
            <consortium name="The Broad Institute Genomics Platform"/>
            <consortium name="The Broad Institute Genome Sequencing Center for Infectious Disease"/>
            <person name="Wu L."/>
            <person name="Ma J."/>
        </authorList>
    </citation>
    <scope>NUCLEOTIDE SEQUENCE [LARGE SCALE GENOMIC DNA]</scope>
    <source>
        <strain evidence="3">CECT 8570</strain>
    </source>
</reference>
<feature type="compositionally biased region" description="Polar residues" evidence="1">
    <location>
        <begin position="12"/>
        <end position="25"/>
    </location>
</feature>
<feature type="region of interest" description="Disordered" evidence="1">
    <location>
        <begin position="12"/>
        <end position="38"/>
    </location>
</feature>
<evidence type="ECO:0000313" key="2">
    <source>
        <dbReference type="EMBL" id="MFC4360709.1"/>
    </source>
</evidence>